<proteinExistence type="predicted"/>
<sequence length="263" mass="29013">MEHQQSLTEYVLRSGARTAVLQAIVDGSETTRALLNRDLASESAVYNALTELENRGLIHSPRTKRWAPTGTGSVVSALVREQRKTERVLRIDIDYWKRHDVTALPSSDLLRIADLTGGTVIRATDTHPSRAVREVERRLETTTSASVIAPIFNERYSDALLDGDGDARLVLATDVLHSLLATTDATVDEDLNVRVADTSFALTVTDDGLLLSLPLLDGSYDTQTEFVVETDRARRKGNELFEAVWADAEPAAEYVESMETDLT</sequence>
<dbReference type="PATRIC" id="fig|797209.4.peg.3767"/>
<reference evidence="2 4" key="1">
    <citation type="journal article" date="2014" name="ISME J.">
        <title>Trehalose/2-sulfotrehalose biosynthesis and glycine-betaine uptake are widely spread mechanisms for osmoadaptation in the Halobacteriales.</title>
        <authorList>
            <person name="Youssef N.H."/>
            <person name="Savage-Ashlock K.N."/>
            <person name="McCully A.L."/>
            <person name="Luedtke B."/>
            <person name="Shaw E.I."/>
            <person name="Hoff W.D."/>
            <person name="Elshahed M.S."/>
        </authorList>
    </citation>
    <scope>NUCLEOTIDE SEQUENCE [LARGE SCALE GENOMIC DNA]</scope>
    <source>
        <strain evidence="2 4">DX253</strain>
    </source>
</reference>
<dbReference type="Pfam" id="PF08350">
    <property type="entry name" value="FilR1_middle"/>
    <property type="match status" value="1"/>
</dbReference>
<dbReference type="OrthoDB" id="11410at2157"/>
<evidence type="ECO:0000313" key="5">
    <source>
        <dbReference type="Proteomes" id="UP000184203"/>
    </source>
</evidence>
<reference evidence="3" key="2">
    <citation type="submission" date="2016-11" db="EMBL/GenBank/DDBJ databases">
        <authorList>
            <person name="Jaros S."/>
            <person name="Januszkiewicz K."/>
            <person name="Wedrychowicz H."/>
        </authorList>
    </citation>
    <scope>NUCLEOTIDE SEQUENCE [LARGE SCALE GENOMIC DNA]</scope>
    <source>
        <strain evidence="3">DX253</strain>
    </source>
</reference>
<dbReference type="AlphaFoldDB" id="E7QYG1"/>
<evidence type="ECO:0000259" key="1">
    <source>
        <dbReference type="Pfam" id="PF08350"/>
    </source>
</evidence>
<evidence type="ECO:0000313" key="4">
    <source>
        <dbReference type="Proteomes" id="UP000003751"/>
    </source>
</evidence>
<organism evidence="2 4">
    <name type="scientific">Haladaptatus paucihalophilus DX253</name>
    <dbReference type="NCBI Taxonomy" id="797209"/>
    <lineage>
        <taxon>Archaea</taxon>
        <taxon>Methanobacteriati</taxon>
        <taxon>Methanobacteriota</taxon>
        <taxon>Stenosarchaea group</taxon>
        <taxon>Halobacteria</taxon>
        <taxon>Halobacteriales</taxon>
        <taxon>Haladaptataceae</taxon>
        <taxon>Haladaptatus</taxon>
    </lineage>
</organism>
<dbReference type="EMBL" id="AEMG01000028">
    <property type="protein sequence ID" value="EFW90227.1"/>
    <property type="molecule type" value="Genomic_DNA"/>
</dbReference>
<gene>
    <name evidence="3" type="ORF">SAMN05444342_0175</name>
    <name evidence="2" type="ORF">ZOD2009_19258</name>
</gene>
<dbReference type="Proteomes" id="UP000184203">
    <property type="component" value="Unassembled WGS sequence"/>
</dbReference>
<feature type="domain" description="Methanogenesis regulatory protein FilR1 middle" evidence="1">
    <location>
        <begin position="128"/>
        <end position="247"/>
    </location>
</feature>
<dbReference type="RefSeq" id="WP_007982599.1">
    <property type="nucleotide sequence ID" value="NZ_AEMG01000028.1"/>
</dbReference>
<dbReference type="InterPro" id="IPR013561">
    <property type="entry name" value="FilR1_middle_dom"/>
</dbReference>
<accession>E7QYG1</accession>
<protein>
    <submittedName>
        <fullName evidence="3">Predicted transcriptional regulator, contains HTH domain</fullName>
    </submittedName>
</protein>
<evidence type="ECO:0000313" key="3">
    <source>
        <dbReference type="EMBL" id="SHJ98630.1"/>
    </source>
</evidence>
<name>E7QYG1_HALPU</name>
<reference evidence="5" key="3">
    <citation type="submission" date="2016-11" db="EMBL/GenBank/DDBJ databases">
        <authorList>
            <person name="Varghese N."/>
            <person name="Submissions S."/>
        </authorList>
    </citation>
    <scope>NUCLEOTIDE SEQUENCE [LARGE SCALE GENOMIC DNA]</scope>
    <source>
        <strain evidence="5">DX253</strain>
    </source>
</reference>
<dbReference type="Proteomes" id="UP000003751">
    <property type="component" value="Unassembled WGS sequence"/>
</dbReference>
<evidence type="ECO:0000313" key="2">
    <source>
        <dbReference type="EMBL" id="EFW90227.1"/>
    </source>
</evidence>
<keyword evidence="5" id="KW-1185">Reference proteome</keyword>
<dbReference type="STRING" id="797209.GCA_000376445_00763"/>
<dbReference type="eggNOG" id="arCOG04362">
    <property type="taxonomic scope" value="Archaea"/>
</dbReference>
<dbReference type="EMBL" id="FRAN01000001">
    <property type="protein sequence ID" value="SHJ98630.1"/>
    <property type="molecule type" value="Genomic_DNA"/>
</dbReference>